<dbReference type="STRING" id="7222.B4J631"/>
<keyword evidence="3" id="KW-1185">Reference proteome</keyword>
<dbReference type="AlphaFoldDB" id="B4J631"/>
<dbReference type="GO" id="GO:0000900">
    <property type="term" value="F:mRNA regulatory element binding translation repressor activity"/>
    <property type="evidence" value="ECO:0007669"/>
    <property type="project" value="EnsemblMetazoa"/>
</dbReference>
<dbReference type="PhylomeDB" id="B4J631"/>
<reference evidence="2 3" key="1">
    <citation type="journal article" date="2007" name="Nature">
        <title>Evolution of genes and genomes on the Drosophila phylogeny.</title>
        <authorList>
            <consortium name="Drosophila 12 Genomes Consortium"/>
            <person name="Clark A.G."/>
            <person name="Eisen M.B."/>
            <person name="Smith D.R."/>
            <person name="Bergman C.M."/>
            <person name="Oliver B."/>
            <person name="Markow T.A."/>
            <person name="Kaufman T.C."/>
            <person name="Kellis M."/>
            <person name="Gelbart W."/>
            <person name="Iyer V.N."/>
            <person name="Pollard D.A."/>
            <person name="Sackton T.B."/>
            <person name="Larracuente A.M."/>
            <person name="Singh N.D."/>
            <person name="Abad J.P."/>
            <person name="Abt D.N."/>
            <person name="Adryan B."/>
            <person name="Aguade M."/>
            <person name="Akashi H."/>
            <person name="Anderson W.W."/>
            <person name="Aquadro C.F."/>
            <person name="Ardell D.H."/>
            <person name="Arguello R."/>
            <person name="Artieri C.G."/>
            <person name="Barbash D.A."/>
            <person name="Barker D."/>
            <person name="Barsanti P."/>
            <person name="Batterham P."/>
            <person name="Batzoglou S."/>
            <person name="Begun D."/>
            <person name="Bhutkar A."/>
            <person name="Blanco E."/>
            <person name="Bosak S.A."/>
            <person name="Bradley R.K."/>
            <person name="Brand A.D."/>
            <person name="Brent M.R."/>
            <person name="Brooks A.N."/>
            <person name="Brown R.H."/>
            <person name="Butlin R.K."/>
            <person name="Caggese C."/>
            <person name="Calvi B.R."/>
            <person name="Bernardo de Carvalho A."/>
            <person name="Caspi A."/>
            <person name="Castrezana S."/>
            <person name="Celniker S.E."/>
            <person name="Chang J.L."/>
            <person name="Chapple C."/>
            <person name="Chatterji S."/>
            <person name="Chinwalla A."/>
            <person name="Civetta A."/>
            <person name="Clifton S.W."/>
            <person name="Comeron J.M."/>
            <person name="Costello J.C."/>
            <person name="Coyne J.A."/>
            <person name="Daub J."/>
            <person name="David R.G."/>
            <person name="Delcher A.L."/>
            <person name="Delehaunty K."/>
            <person name="Do C.B."/>
            <person name="Ebling H."/>
            <person name="Edwards K."/>
            <person name="Eickbush T."/>
            <person name="Evans J.D."/>
            <person name="Filipski A."/>
            <person name="Findeiss S."/>
            <person name="Freyhult E."/>
            <person name="Fulton L."/>
            <person name="Fulton R."/>
            <person name="Garcia A.C."/>
            <person name="Gardiner A."/>
            <person name="Garfield D.A."/>
            <person name="Garvin B.E."/>
            <person name="Gibson G."/>
            <person name="Gilbert D."/>
            <person name="Gnerre S."/>
            <person name="Godfrey J."/>
            <person name="Good R."/>
            <person name="Gotea V."/>
            <person name="Gravely B."/>
            <person name="Greenberg A.J."/>
            <person name="Griffiths-Jones S."/>
            <person name="Gross S."/>
            <person name="Guigo R."/>
            <person name="Gustafson E.A."/>
            <person name="Haerty W."/>
            <person name="Hahn M.W."/>
            <person name="Halligan D.L."/>
            <person name="Halpern A.L."/>
            <person name="Halter G.M."/>
            <person name="Han M.V."/>
            <person name="Heger A."/>
            <person name="Hillier L."/>
            <person name="Hinrichs A.S."/>
            <person name="Holmes I."/>
            <person name="Hoskins R.A."/>
            <person name="Hubisz M.J."/>
            <person name="Hultmark D."/>
            <person name="Huntley M.A."/>
            <person name="Jaffe D.B."/>
            <person name="Jagadeeshan S."/>
            <person name="Jeck W.R."/>
            <person name="Johnson J."/>
            <person name="Jones C.D."/>
            <person name="Jordan W.C."/>
            <person name="Karpen G.H."/>
            <person name="Kataoka E."/>
            <person name="Keightley P.D."/>
            <person name="Kheradpour P."/>
            <person name="Kirkness E.F."/>
            <person name="Koerich L.B."/>
            <person name="Kristiansen K."/>
            <person name="Kudrna D."/>
            <person name="Kulathinal R.J."/>
            <person name="Kumar S."/>
            <person name="Kwok R."/>
            <person name="Lander E."/>
            <person name="Langley C.H."/>
            <person name="Lapoint R."/>
            <person name="Lazzaro B.P."/>
            <person name="Lee S.J."/>
            <person name="Levesque L."/>
            <person name="Li R."/>
            <person name="Lin C.F."/>
            <person name="Lin M.F."/>
            <person name="Lindblad-Toh K."/>
            <person name="Llopart A."/>
            <person name="Long M."/>
            <person name="Low L."/>
            <person name="Lozovsky E."/>
            <person name="Lu J."/>
            <person name="Luo M."/>
            <person name="Machado C.A."/>
            <person name="Makalowski W."/>
            <person name="Marzo M."/>
            <person name="Matsuda M."/>
            <person name="Matzkin L."/>
            <person name="McAllister B."/>
            <person name="McBride C.S."/>
            <person name="McKernan B."/>
            <person name="McKernan K."/>
            <person name="Mendez-Lago M."/>
            <person name="Minx P."/>
            <person name="Mollenhauer M.U."/>
            <person name="Montooth K."/>
            <person name="Mount S.M."/>
            <person name="Mu X."/>
            <person name="Myers E."/>
            <person name="Negre B."/>
            <person name="Newfeld S."/>
            <person name="Nielsen R."/>
            <person name="Noor M.A."/>
            <person name="O'Grady P."/>
            <person name="Pachter L."/>
            <person name="Papaceit M."/>
            <person name="Parisi M.J."/>
            <person name="Parisi M."/>
            <person name="Parts L."/>
            <person name="Pedersen J.S."/>
            <person name="Pesole G."/>
            <person name="Phillippy A.M."/>
            <person name="Ponting C.P."/>
            <person name="Pop M."/>
            <person name="Porcelli D."/>
            <person name="Powell J.R."/>
            <person name="Prohaska S."/>
            <person name="Pruitt K."/>
            <person name="Puig M."/>
            <person name="Quesneville H."/>
            <person name="Ram K.R."/>
            <person name="Rand D."/>
            <person name="Rasmussen M.D."/>
            <person name="Reed L.K."/>
            <person name="Reenan R."/>
            <person name="Reily A."/>
            <person name="Remington K.A."/>
            <person name="Rieger T.T."/>
            <person name="Ritchie M.G."/>
            <person name="Robin C."/>
            <person name="Rogers Y.H."/>
            <person name="Rohde C."/>
            <person name="Rozas J."/>
            <person name="Rubenfield M.J."/>
            <person name="Ruiz A."/>
            <person name="Russo S."/>
            <person name="Salzberg S.L."/>
            <person name="Sanchez-Gracia A."/>
            <person name="Saranga D.J."/>
            <person name="Sato H."/>
            <person name="Schaeffer S.W."/>
            <person name="Schatz M.C."/>
            <person name="Schlenke T."/>
            <person name="Schwartz R."/>
            <person name="Segarra C."/>
            <person name="Singh R.S."/>
            <person name="Sirot L."/>
            <person name="Sirota M."/>
            <person name="Sisneros N.B."/>
            <person name="Smith C.D."/>
            <person name="Smith T.F."/>
            <person name="Spieth J."/>
            <person name="Stage D.E."/>
            <person name="Stark A."/>
            <person name="Stephan W."/>
            <person name="Strausberg R.L."/>
            <person name="Strempel S."/>
            <person name="Sturgill D."/>
            <person name="Sutton G."/>
            <person name="Sutton G.G."/>
            <person name="Tao W."/>
            <person name="Teichmann S."/>
            <person name="Tobari Y.N."/>
            <person name="Tomimura Y."/>
            <person name="Tsolas J.M."/>
            <person name="Valente V.L."/>
            <person name="Venter E."/>
            <person name="Venter J.C."/>
            <person name="Vicario S."/>
            <person name="Vieira F.G."/>
            <person name="Vilella A.J."/>
            <person name="Villasante A."/>
            <person name="Walenz B."/>
            <person name="Wang J."/>
            <person name="Wasserman M."/>
            <person name="Watts T."/>
            <person name="Wilson D."/>
            <person name="Wilson R.K."/>
            <person name="Wing R.A."/>
            <person name="Wolfner M.F."/>
            <person name="Wong A."/>
            <person name="Wong G.K."/>
            <person name="Wu C.I."/>
            <person name="Wu G."/>
            <person name="Yamamoto D."/>
            <person name="Yang H.P."/>
            <person name="Yang S.P."/>
            <person name="Yorke J.A."/>
            <person name="Yoshida K."/>
            <person name="Zdobnov E."/>
            <person name="Zhang P."/>
            <person name="Zhang Y."/>
            <person name="Zimin A.V."/>
            <person name="Baldwin J."/>
            <person name="Abdouelleil A."/>
            <person name="Abdulkadir J."/>
            <person name="Abebe A."/>
            <person name="Abera B."/>
            <person name="Abreu J."/>
            <person name="Acer S.C."/>
            <person name="Aftuck L."/>
            <person name="Alexander A."/>
            <person name="An P."/>
            <person name="Anderson E."/>
            <person name="Anderson S."/>
            <person name="Arachi H."/>
            <person name="Azer M."/>
            <person name="Bachantsang P."/>
            <person name="Barry A."/>
            <person name="Bayul T."/>
            <person name="Berlin A."/>
            <person name="Bessette D."/>
            <person name="Bloom T."/>
            <person name="Blye J."/>
            <person name="Boguslavskiy L."/>
            <person name="Bonnet C."/>
            <person name="Boukhgalter B."/>
            <person name="Bourzgui I."/>
            <person name="Brown A."/>
            <person name="Cahill P."/>
            <person name="Channer S."/>
            <person name="Cheshatsang Y."/>
            <person name="Chuda L."/>
            <person name="Citroen M."/>
            <person name="Collymore A."/>
            <person name="Cooke P."/>
            <person name="Costello M."/>
            <person name="D'Aco K."/>
            <person name="Daza R."/>
            <person name="De Haan G."/>
            <person name="DeGray S."/>
            <person name="DeMaso C."/>
            <person name="Dhargay N."/>
            <person name="Dooley K."/>
            <person name="Dooley E."/>
            <person name="Doricent M."/>
            <person name="Dorje P."/>
            <person name="Dorjee K."/>
            <person name="Dupes A."/>
            <person name="Elong R."/>
            <person name="Falk J."/>
            <person name="Farina A."/>
            <person name="Faro S."/>
            <person name="Ferguson D."/>
            <person name="Fisher S."/>
            <person name="Foley C.D."/>
            <person name="Franke A."/>
            <person name="Friedrich D."/>
            <person name="Gadbois L."/>
            <person name="Gearin G."/>
            <person name="Gearin C.R."/>
            <person name="Giannoukos G."/>
            <person name="Goode T."/>
            <person name="Graham J."/>
            <person name="Grandbois E."/>
            <person name="Grewal S."/>
            <person name="Gyaltsen K."/>
            <person name="Hafez N."/>
            <person name="Hagos B."/>
            <person name="Hall J."/>
            <person name="Henson C."/>
            <person name="Hollinger A."/>
            <person name="Honan T."/>
            <person name="Huard M.D."/>
            <person name="Hughes L."/>
            <person name="Hurhula B."/>
            <person name="Husby M.E."/>
            <person name="Kamat A."/>
            <person name="Kanga B."/>
            <person name="Kashin S."/>
            <person name="Khazanovich D."/>
            <person name="Kisner P."/>
            <person name="Lance K."/>
            <person name="Lara M."/>
            <person name="Lee W."/>
            <person name="Lennon N."/>
            <person name="Letendre F."/>
            <person name="LeVine R."/>
            <person name="Lipovsky A."/>
            <person name="Liu X."/>
            <person name="Liu J."/>
            <person name="Liu S."/>
            <person name="Lokyitsang T."/>
            <person name="Lokyitsang Y."/>
            <person name="Lubonja R."/>
            <person name="Lui A."/>
            <person name="MacDonald P."/>
            <person name="Magnisalis V."/>
            <person name="Maru K."/>
            <person name="Matthews C."/>
            <person name="McCusker W."/>
            <person name="McDonough S."/>
            <person name="Mehta T."/>
            <person name="Meldrim J."/>
            <person name="Meneus L."/>
            <person name="Mihai O."/>
            <person name="Mihalev A."/>
            <person name="Mihova T."/>
            <person name="Mittelman R."/>
            <person name="Mlenga V."/>
            <person name="Montmayeur A."/>
            <person name="Mulrain L."/>
            <person name="Navidi A."/>
            <person name="Naylor J."/>
            <person name="Negash T."/>
            <person name="Nguyen T."/>
            <person name="Nguyen N."/>
            <person name="Nicol R."/>
            <person name="Norbu C."/>
            <person name="Norbu N."/>
            <person name="Novod N."/>
            <person name="O'Neill B."/>
            <person name="Osman S."/>
            <person name="Markiewicz E."/>
            <person name="Oyono O.L."/>
            <person name="Patti C."/>
            <person name="Phunkhang P."/>
            <person name="Pierre F."/>
            <person name="Priest M."/>
            <person name="Raghuraman S."/>
            <person name="Rege F."/>
            <person name="Reyes R."/>
            <person name="Rise C."/>
            <person name="Rogov P."/>
            <person name="Ross K."/>
            <person name="Ryan E."/>
            <person name="Settipalli S."/>
            <person name="Shea T."/>
            <person name="Sherpa N."/>
            <person name="Shi L."/>
            <person name="Shih D."/>
            <person name="Sparrow T."/>
            <person name="Spaulding J."/>
            <person name="Stalker J."/>
            <person name="Stange-Thomann N."/>
            <person name="Stavropoulos S."/>
            <person name="Stone C."/>
            <person name="Strader C."/>
            <person name="Tesfaye S."/>
            <person name="Thomson T."/>
            <person name="Thoulutsang Y."/>
            <person name="Thoulutsang D."/>
            <person name="Topham K."/>
            <person name="Topping I."/>
            <person name="Tsamla T."/>
            <person name="Vassiliev H."/>
            <person name="Vo A."/>
            <person name="Wangchuk T."/>
            <person name="Wangdi T."/>
            <person name="Weiand M."/>
            <person name="Wilkinson J."/>
            <person name="Wilson A."/>
            <person name="Yadav S."/>
            <person name="Young G."/>
            <person name="Yu Q."/>
            <person name="Zembek L."/>
            <person name="Zhong D."/>
            <person name="Zimmer A."/>
            <person name="Zwirko Z."/>
            <person name="Jaffe D.B."/>
            <person name="Alvarez P."/>
            <person name="Brockman W."/>
            <person name="Butler J."/>
            <person name="Chin C."/>
            <person name="Gnerre S."/>
            <person name="Grabherr M."/>
            <person name="Kleber M."/>
            <person name="Mauceli E."/>
            <person name="MacCallum I."/>
        </authorList>
    </citation>
    <scope>NUCLEOTIDE SEQUENCE [LARGE SCALE GENOMIC DNA]</scope>
    <source>
        <strain evidence="3">Tucson 15287-2541.00</strain>
    </source>
</reference>
<dbReference type="EMBL" id="CH916367">
    <property type="protein sequence ID" value="EDW01889.1"/>
    <property type="molecule type" value="Genomic_DNA"/>
</dbReference>
<dbReference type="InterPro" id="IPR011709">
    <property type="entry name" value="DEAD-box_helicase_OB_fold"/>
</dbReference>
<dbReference type="GO" id="GO:0030718">
    <property type="term" value="P:germ-line stem cell population maintenance"/>
    <property type="evidence" value="ECO:0007669"/>
    <property type="project" value="EnsemblMetazoa"/>
</dbReference>
<accession>B4J631</accession>
<dbReference type="Gene3D" id="3.40.50.300">
    <property type="entry name" value="P-loop containing nucleotide triphosphate hydrolases"/>
    <property type="match status" value="2"/>
</dbReference>
<dbReference type="SMART" id="SM00847">
    <property type="entry name" value="HA2"/>
    <property type="match status" value="1"/>
</dbReference>
<evidence type="ECO:0000313" key="2">
    <source>
        <dbReference type="EMBL" id="EDW01889.1"/>
    </source>
</evidence>
<protein>
    <submittedName>
        <fullName evidence="2">GH20199</fullName>
    </submittedName>
</protein>
<evidence type="ECO:0000259" key="1">
    <source>
        <dbReference type="SMART" id="SM00847"/>
    </source>
</evidence>
<dbReference type="InterPro" id="IPR027417">
    <property type="entry name" value="P-loop_NTPase"/>
</dbReference>
<proteinExistence type="predicted"/>
<dbReference type="Pfam" id="PF07717">
    <property type="entry name" value="OB_NTP_bind"/>
    <property type="match status" value="1"/>
</dbReference>
<dbReference type="SUPFAM" id="SSF48403">
    <property type="entry name" value="Ankyrin repeat"/>
    <property type="match status" value="1"/>
</dbReference>
<dbReference type="InParanoid" id="B4J631"/>
<dbReference type="Pfam" id="PF21010">
    <property type="entry name" value="HA2_C"/>
    <property type="match status" value="1"/>
</dbReference>
<name>B4J631_DROGR</name>
<dbReference type="GO" id="GO:0003723">
    <property type="term" value="F:RNA binding"/>
    <property type="evidence" value="ECO:0007669"/>
    <property type="project" value="TreeGrafter"/>
</dbReference>
<dbReference type="HOGENOM" id="CLU_269635_0_0_1"/>
<dbReference type="OrthoDB" id="6103986at2759"/>
<dbReference type="PANTHER" id="PTHR18934:SF213">
    <property type="entry name" value="3'-5' RNA HELICASE YTHDC2"/>
    <property type="match status" value="1"/>
</dbReference>
<dbReference type="Proteomes" id="UP000001070">
    <property type="component" value="Unassembled WGS sequence"/>
</dbReference>
<dbReference type="SUPFAM" id="SSF52540">
    <property type="entry name" value="P-loop containing nucleoside triphosphate hydrolases"/>
    <property type="match status" value="2"/>
</dbReference>
<feature type="domain" description="Helicase-associated" evidence="1">
    <location>
        <begin position="681"/>
        <end position="785"/>
    </location>
</feature>
<gene>
    <name evidence="2" type="primary">Dgri\GH20199</name>
    <name evidence="2" type="ORF">Dgri_GH20199</name>
</gene>
<sequence>MDQALRNKFFPQQILYFIAGRRCCQQFACTFRSSEHNILVTYACSLGLRSQYVVNNGQGCVKIFKRSCMHYLNEPKSLNMCRSTAREIFTLLSLTSNLGIYELSADYLGHWKVKMPIHHMSLAALNPPTTMRLRTQQYGKYLPSSAGYSCIRNLLESVYSHRVIAVNGHLAMDKSILFPLVILDDAQLKKANLFIVCIESDNIVAEYNSERFAQCLDESVGNTVGIQVPKLCNISSRTHIVYTTAKYFMRSLFGKESKKLDQISHVVVNDIHLHVPYTDILLSELKQAVNMNQNLRIILLSQADNSSRFLNFFAEGFEFCVDRPSQAGTRISYLEEIQSCISLADIRKGPEIYKKKTHFLNKSLRNEQTDKCLQAYEELGNDSAIRPLIYAINYELVPVNYQHSFTGKTAIIIASQWANAKHIRLLLFMGANPYILDNNHENAITTAFTHGNHECIDILSNFGLHGYVVKNSRPDFVDYDAIINIMYLICTKPNYAPGNILVLLPTYNHLVKLNYMLLSHFLTAHLHELAIFLLHANMDMEYLNDLVNTKTDTIKVVLATDIVGSLPLPISFQYLIDTACQRKTLYDVSCNSTEERYEWVAKDCLMQRLLMLDVQAVAERQCFRLITRNTYDNLDVTGSPEMQTMPLDKICLIAKLLSPNTVISEYLSYTIAPPPLVNIHQTVQFLKKIDVLDDMEDVTWLGCRLIDVPVPCQFGRTLIYGILMQCLDPILTIVSAMSIDDPLSIPFSEDIDSLWDQYTIYIQNRIKGERSRLASNQVSDHLIFIRLFEEWKGRLKNNKPPLYLTDEHEFVVNGLMEQINFTRISIINALRAANLIHSQGQLSWNSINLMSNKWPLVKAALTGGLYPNICAIDYKNKCVNSAHSLNLHLHPSTVLRDFFQPLNISQCICTQWMVCTKEKSNIKYATIVAPLALAMFAGCNKLGLEQITEIQMPSNETHIHFFIDEWIWMEVLKSDFELLLKLRQLFFKGYHYLLRQCSESDKWRSDCNMMAFYSLLSKTLSIIFDNEDATAGFKKCSGISNGANLKEHYQYLRTINSHFIWHQEVDDKIALIQKGDPCVGYNSHSIERQFFLLHTEDKPDKFYQISDAAYIENVIGKFARPIVSPSRHIYVILYTKNPDTMLSISRAKIQKGEFILKEYFRNTIPVYEILEACVNLNVTVPNFDGRLISSLIDKRVGNLIMDLFAFRHHWIHN</sequence>
<evidence type="ECO:0000313" key="3">
    <source>
        <dbReference type="Proteomes" id="UP000001070"/>
    </source>
</evidence>
<dbReference type="Gene3D" id="1.20.120.1080">
    <property type="match status" value="1"/>
</dbReference>
<dbReference type="PANTHER" id="PTHR18934">
    <property type="entry name" value="ATP-DEPENDENT RNA HELICASE"/>
    <property type="match status" value="1"/>
</dbReference>
<dbReference type="FunCoup" id="B4J631">
    <property type="interactions" value="5"/>
</dbReference>
<dbReference type="InterPro" id="IPR036770">
    <property type="entry name" value="Ankyrin_rpt-contain_sf"/>
</dbReference>
<dbReference type="KEGG" id="dgr:6559148"/>
<dbReference type="Gene3D" id="1.25.40.20">
    <property type="entry name" value="Ankyrin repeat-containing domain"/>
    <property type="match status" value="1"/>
</dbReference>
<dbReference type="GO" id="GO:0098730">
    <property type="term" value="P:male germline stem cell symmetric division"/>
    <property type="evidence" value="ECO:0007669"/>
    <property type="project" value="EnsemblMetazoa"/>
</dbReference>
<dbReference type="InterPro" id="IPR007502">
    <property type="entry name" value="Helicase-assoc_dom"/>
</dbReference>
<dbReference type="GO" id="GO:0035212">
    <property type="term" value="P:cell competition in a multicellular organism"/>
    <property type="evidence" value="ECO:0007669"/>
    <property type="project" value="EnsemblMetazoa"/>
</dbReference>
<dbReference type="eggNOG" id="KOG0920">
    <property type="taxonomic scope" value="Eukaryota"/>
</dbReference>
<organism evidence="3">
    <name type="scientific">Drosophila grimshawi</name>
    <name type="common">Hawaiian fruit fly</name>
    <name type="synonym">Idiomyia grimshawi</name>
    <dbReference type="NCBI Taxonomy" id="7222"/>
    <lineage>
        <taxon>Eukaryota</taxon>
        <taxon>Metazoa</taxon>
        <taxon>Ecdysozoa</taxon>
        <taxon>Arthropoda</taxon>
        <taxon>Hexapoda</taxon>
        <taxon>Insecta</taxon>
        <taxon>Pterygota</taxon>
        <taxon>Neoptera</taxon>
        <taxon>Endopterygota</taxon>
        <taxon>Diptera</taxon>
        <taxon>Brachycera</taxon>
        <taxon>Muscomorpha</taxon>
        <taxon>Ephydroidea</taxon>
        <taxon>Drosophilidae</taxon>
        <taxon>Drosophila</taxon>
        <taxon>Hawaiian Drosophila</taxon>
    </lineage>
</organism>
<dbReference type="OMA" id="DIDHLWD"/>